<keyword evidence="2" id="KW-1185">Reference proteome</keyword>
<name>G7VAL9_9CREN</name>
<evidence type="ECO:0000313" key="1">
    <source>
        <dbReference type="EMBL" id="AET32258.1"/>
    </source>
</evidence>
<evidence type="ECO:0000313" key="2">
    <source>
        <dbReference type="Proteomes" id="UP000005867"/>
    </source>
</evidence>
<dbReference type="AlphaFoldDB" id="G7VAL9"/>
<dbReference type="EMBL" id="CP003098">
    <property type="protein sequence ID" value="AET32258.1"/>
    <property type="molecule type" value="Genomic_DNA"/>
</dbReference>
<sequence length="41" mass="4880">MTRRLSNNDIDSPLQHYVRSFYHMKIGNILNYKIGETINIL</sequence>
<organism evidence="1 2">
    <name type="scientific">Pyrobaculum ferrireducens</name>
    <dbReference type="NCBI Taxonomy" id="1104324"/>
    <lineage>
        <taxon>Archaea</taxon>
        <taxon>Thermoproteota</taxon>
        <taxon>Thermoprotei</taxon>
        <taxon>Thermoproteales</taxon>
        <taxon>Thermoproteaceae</taxon>
        <taxon>Pyrobaculum</taxon>
    </lineage>
</organism>
<accession>G7VAL9</accession>
<dbReference type="BioCyc" id="PSP1104324:GJSN-797-MONOMER"/>
<dbReference type="HOGENOM" id="CLU_3263961_0_0_2"/>
<dbReference type="Proteomes" id="UP000005867">
    <property type="component" value="Chromosome"/>
</dbReference>
<dbReference type="STRING" id="1104324.P186_0814"/>
<proteinExistence type="predicted"/>
<protein>
    <submittedName>
        <fullName evidence="1">Uncharacterized protein</fullName>
    </submittedName>
</protein>
<gene>
    <name evidence="1" type="ORF">P186_0814</name>
</gene>
<dbReference type="KEGG" id="pyr:P186_0814"/>
<reference evidence="1 2" key="1">
    <citation type="journal article" date="2012" name="J. Bacteriol.">
        <title>Complete genome sequence of strain 1860, a crenarchaeon of the genus pyrobaculum able to grow with various electron acceptors.</title>
        <authorList>
            <person name="Mardanov A.V."/>
            <person name="Gumerov V.M."/>
            <person name="Slobodkina G.B."/>
            <person name="Beletsky A.V."/>
            <person name="Bonch-Osmolovskaya E.A."/>
            <person name="Ravin N.V."/>
            <person name="Skryabin K.G."/>
        </authorList>
    </citation>
    <scope>NUCLEOTIDE SEQUENCE [LARGE SCALE GENOMIC DNA]</scope>
    <source>
        <strain evidence="1 2">1860</strain>
    </source>
</reference>